<evidence type="ECO:0000256" key="4">
    <source>
        <dbReference type="ARBA" id="ARBA00023002"/>
    </source>
</evidence>
<evidence type="ECO:0000256" key="1">
    <source>
        <dbReference type="ARBA" id="ARBA00004127"/>
    </source>
</evidence>
<dbReference type="PANTHER" id="PTHR21624">
    <property type="entry name" value="STEROL DESATURASE-RELATED PROTEIN"/>
    <property type="match status" value="1"/>
</dbReference>
<dbReference type="PANTHER" id="PTHR21624:SF1">
    <property type="entry name" value="ALKYLGLYCEROL MONOOXYGENASE"/>
    <property type="match status" value="1"/>
</dbReference>
<evidence type="ECO:0000256" key="2">
    <source>
        <dbReference type="ARBA" id="ARBA00022692"/>
    </source>
</evidence>
<feature type="transmembrane region" description="Helical" evidence="7">
    <location>
        <begin position="80"/>
        <end position="98"/>
    </location>
</feature>
<dbReference type="RefSeq" id="WP_072958698.1">
    <property type="nucleotide sequence ID" value="NZ_FQUH01000008.1"/>
</dbReference>
<keyword evidence="2 7" id="KW-0812">Transmembrane</keyword>
<feature type="transmembrane region" description="Helical" evidence="7">
    <location>
        <begin position="41"/>
        <end position="68"/>
    </location>
</feature>
<organism evidence="9 10">
    <name type="scientific">Vibrio gazogenes DSM 21264 = NBRC 103151</name>
    <dbReference type="NCBI Taxonomy" id="1123492"/>
    <lineage>
        <taxon>Bacteria</taxon>
        <taxon>Pseudomonadati</taxon>
        <taxon>Pseudomonadota</taxon>
        <taxon>Gammaproteobacteria</taxon>
        <taxon>Vibrionales</taxon>
        <taxon>Vibrionaceae</taxon>
        <taxon>Vibrio</taxon>
    </lineage>
</organism>
<proteinExistence type="predicted"/>
<sequence length="424" mass="49633">MNLDFSDEVMYTLPFYLGPLFILSILSYLKKHKNYRFNDTLTNASIALGNLGFSFIMLLGVVAAYSYVYKEFRIFELDQSSPLTYILAFFAYDFCYYWNHRIHHMIGLFWTDHLVHHTAENFNFGVSIRISYFTELTMWMSFIVMAFLGISLEVFLVASYIQVLWAFCIHTKYLKNTPRLDKFVNTPSLHRVHHARNGKYIDKNFGGILVVWDQLFGTYQRELEEEPVVYGVRESYPSFSPFVINSYYLKTIWKKIQLSHSPWEIFCSVFASPGWLPKGVERRHFYSDVARIPCSQFKPRDPYISLRTKLTTLVRFFVTLILFCYLMSYFGDFPILPVTALSLLFLWLSHYNGIVLDGRNVGWGAEIISQGFAGIFLYWAVSTEQNHLLIISTVILMVITLLNYIIYRQGRELKGRLLPQSETL</sequence>
<protein>
    <submittedName>
        <fullName evidence="9">Sterol desaturase/sphingolipid hydroxylase, fatty acid hydroxylase superfamily</fullName>
    </submittedName>
</protein>
<evidence type="ECO:0000259" key="8">
    <source>
        <dbReference type="Pfam" id="PF04116"/>
    </source>
</evidence>
<dbReference type="EMBL" id="FQUH01000008">
    <property type="protein sequence ID" value="SHF33500.1"/>
    <property type="molecule type" value="Genomic_DNA"/>
</dbReference>
<evidence type="ECO:0000256" key="3">
    <source>
        <dbReference type="ARBA" id="ARBA00022989"/>
    </source>
</evidence>
<feature type="transmembrane region" description="Helical" evidence="7">
    <location>
        <begin position="130"/>
        <end position="148"/>
    </location>
</feature>
<evidence type="ECO:0000313" key="9">
    <source>
        <dbReference type="EMBL" id="SHF33500.1"/>
    </source>
</evidence>
<dbReference type="Proteomes" id="UP000184159">
    <property type="component" value="Unassembled WGS sequence"/>
</dbReference>
<keyword evidence="4" id="KW-0560">Oxidoreductase</keyword>
<dbReference type="GO" id="GO:0006643">
    <property type="term" value="P:membrane lipid metabolic process"/>
    <property type="evidence" value="ECO:0007669"/>
    <property type="project" value="TreeGrafter"/>
</dbReference>
<comment type="subcellular location">
    <subcellularLocation>
        <location evidence="1">Endomembrane system</location>
        <topology evidence="1">Multi-pass membrane protein</topology>
    </subcellularLocation>
</comment>
<evidence type="ECO:0000256" key="5">
    <source>
        <dbReference type="ARBA" id="ARBA00023098"/>
    </source>
</evidence>
<dbReference type="InterPro" id="IPR006694">
    <property type="entry name" value="Fatty_acid_hydroxylase"/>
</dbReference>
<dbReference type="GO" id="GO:0012505">
    <property type="term" value="C:endomembrane system"/>
    <property type="evidence" value="ECO:0007669"/>
    <property type="project" value="UniProtKB-SubCell"/>
</dbReference>
<dbReference type="GO" id="GO:0016020">
    <property type="term" value="C:membrane"/>
    <property type="evidence" value="ECO:0007669"/>
    <property type="project" value="GOC"/>
</dbReference>
<dbReference type="GO" id="GO:0008610">
    <property type="term" value="P:lipid biosynthetic process"/>
    <property type="evidence" value="ECO:0007669"/>
    <property type="project" value="InterPro"/>
</dbReference>
<keyword evidence="5" id="KW-0443">Lipid metabolism</keyword>
<feature type="transmembrane region" description="Helical" evidence="7">
    <location>
        <begin position="387"/>
        <end position="407"/>
    </location>
</feature>
<feature type="transmembrane region" description="Helical" evidence="7">
    <location>
        <begin position="310"/>
        <end position="329"/>
    </location>
</feature>
<evidence type="ECO:0000256" key="6">
    <source>
        <dbReference type="ARBA" id="ARBA00023136"/>
    </source>
</evidence>
<reference evidence="10" key="1">
    <citation type="submission" date="2016-11" db="EMBL/GenBank/DDBJ databases">
        <authorList>
            <person name="Varghese N."/>
            <person name="Submissions S."/>
        </authorList>
    </citation>
    <scope>NUCLEOTIDE SEQUENCE [LARGE SCALE GENOMIC DNA]</scope>
    <source>
        <strain evidence="10">DSM 21264</strain>
    </source>
</reference>
<feature type="transmembrane region" description="Helical" evidence="7">
    <location>
        <begin position="361"/>
        <end position="381"/>
    </location>
</feature>
<evidence type="ECO:0000313" key="10">
    <source>
        <dbReference type="Proteomes" id="UP000184159"/>
    </source>
</evidence>
<keyword evidence="6 7" id="KW-0472">Membrane</keyword>
<name>A0A1M5ATE8_VIBGA</name>
<feature type="transmembrane region" description="Helical" evidence="7">
    <location>
        <begin position="154"/>
        <end position="174"/>
    </location>
</feature>
<dbReference type="GO" id="GO:0050479">
    <property type="term" value="F:glyceryl-ether monooxygenase activity"/>
    <property type="evidence" value="ECO:0007669"/>
    <property type="project" value="TreeGrafter"/>
</dbReference>
<gene>
    <name evidence="9" type="ORF">SAMN02745781_02024</name>
</gene>
<dbReference type="Pfam" id="PF04116">
    <property type="entry name" value="FA_hydroxylase"/>
    <property type="match status" value="1"/>
</dbReference>
<dbReference type="AlphaFoldDB" id="A0A1M5ATE8"/>
<feature type="transmembrane region" description="Helical" evidence="7">
    <location>
        <begin position="12"/>
        <end position="29"/>
    </location>
</feature>
<keyword evidence="10" id="KW-1185">Reference proteome</keyword>
<keyword evidence="3 7" id="KW-1133">Transmembrane helix</keyword>
<evidence type="ECO:0000256" key="7">
    <source>
        <dbReference type="SAM" id="Phobius"/>
    </source>
</evidence>
<dbReference type="GO" id="GO:0005506">
    <property type="term" value="F:iron ion binding"/>
    <property type="evidence" value="ECO:0007669"/>
    <property type="project" value="InterPro"/>
</dbReference>
<dbReference type="InterPro" id="IPR051689">
    <property type="entry name" value="Sterol_desaturase/TMEM195"/>
</dbReference>
<accession>A0A1M5ATE8</accession>
<feature type="transmembrane region" description="Helical" evidence="7">
    <location>
        <begin position="335"/>
        <end position="354"/>
    </location>
</feature>
<feature type="domain" description="Fatty acid hydroxylase" evidence="8">
    <location>
        <begin position="86"/>
        <end position="218"/>
    </location>
</feature>